<feature type="transmembrane region" description="Helical" evidence="5">
    <location>
        <begin position="33"/>
        <end position="51"/>
    </location>
</feature>
<feature type="transmembrane region" description="Helical" evidence="5">
    <location>
        <begin position="238"/>
        <end position="257"/>
    </location>
</feature>
<keyword evidence="3 5" id="KW-1133">Transmembrane helix</keyword>
<evidence type="ECO:0000256" key="4">
    <source>
        <dbReference type="ARBA" id="ARBA00023136"/>
    </source>
</evidence>
<dbReference type="AlphaFoldDB" id="A0A6S6SWJ8"/>
<comment type="subcellular location">
    <subcellularLocation>
        <location evidence="1">Membrane</location>
        <topology evidence="1">Multi-pass membrane protein</topology>
    </subcellularLocation>
</comment>
<evidence type="ECO:0000256" key="1">
    <source>
        <dbReference type="ARBA" id="ARBA00004141"/>
    </source>
</evidence>
<sequence>MPLRHQLLALLVAFIWGTNFVFIEIGLRELPPFLFACLRFILVAIPLVFILPRPNVPWWQLISYGVLIGFGQFGLLFWAIQDNITPGLASLVVQIQVFFTILLASFLFSETIRRPQWIALAISFSGLLLIALFTDGDTTLPGLGVVMIAAMSWAGGNLVVKRAGRINFIAFIAWSALFSIPPLALMSLYSEGWPAIQQGLTQAGWISWSVVLWQTIGNTLIGYGLWNMLLSQHKASEVTPWALMVPVFGMIASALALSEPMPWWKWVAAILIMAGLIINLKTSRIKKA</sequence>
<reference evidence="7" key="1">
    <citation type="submission" date="2020-01" db="EMBL/GenBank/DDBJ databases">
        <authorList>
            <person name="Meier V. D."/>
            <person name="Meier V D."/>
        </authorList>
    </citation>
    <scope>NUCLEOTIDE SEQUENCE</scope>
    <source>
        <strain evidence="7">HLG_WM_MAG_08</strain>
    </source>
</reference>
<dbReference type="EMBL" id="CACVAV010000112">
    <property type="protein sequence ID" value="CAA6806961.1"/>
    <property type="molecule type" value="Genomic_DNA"/>
</dbReference>
<evidence type="ECO:0000256" key="5">
    <source>
        <dbReference type="SAM" id="Phobius"/>
    </source>
</evidence>
<keyword evidence="2 5" id="KW-0812">Transmembrane</keyword>
<dbReference type="PANTHER" id="PTHR32322:SF9">
    <property type="entry name" value="AMINO-ACID METABOLITE EFFLUX PUMP-RELATED"/>
    <property type="match status" value="1"/>
</dbReference>
<name>A0A6S6SWJ8_9GAMM</name>
<proteinExistence type="predicted"/>
<dbReference type="PANTHER" id="PTHR32322">
    <property type="entry name" value="INNER MEMBRANE TRANSPORTER"/>
    <property type="match status" value="1"/>
</dbReference>
<feature type="transmembrane region" description="Helical" evidence="5">
    <location>
        <begin position="166"/>
        <end position="185"/>
    </location>
</feature>
<dbReference type="InterPro" id="IPR000620">
    <property type="entry name" value="EamA_dom"/>
</dbReference>
<feature type="transmembrane region" description="Helical" evidence="5">
    <location>
        <begin position="58"/>
        <end position="80"/>
    </location>
</feature>
<evidence type="ECO:0000313" key="7">
    <source>
        <dbReference type="EMBL" id="CAA6806961.1"/>
    </source>
</evidence>
<dbReference type="InterPro" id="IPR037185">
    <property type="entry name" value="EmrE-like"/>
</dbReference>
<evidence type="ECO:0000256" key="2">
    <source>
        <dbReference type="ARBA" id="ARBA00022692"/>
    </source>
</evidence>
<feature type="transmembrane region" description="Helical" evidence="5">
    <location>
        <begin position="263"/>
        <end position="280"/>
    </location>
</feature>
<accession>A0A6S6SWJ8</accession>
<evidence type="ECO:0000256" key="3">
    <source>
        <dbReference type="ARBA" id="ARBA00022989"/>
    </source>
</evidence>
<feature type="domain" description="EamA" evidence="6">
    <location>
        <begin position="141"/>
        <end position="279"/>
    </location>
</feature>
<gene>
    <name evidence="7" type="ORF">HELGO_WM12287</name>
</gene>
<dbReference type="Pfam" id="PF00892">
    <property type="entry name" value="EamA"/>
    <property type="match status" value="2"/>
</dbReference>
<protein>
    <submittedName>
        <fullName evidence="7">Permease of the drug/metabolite transporter (DMT) superfamily</fullName>
    </submittedName>
</protein>
<feature type="domain" description="EamA" evidence="6">
    <location>
        <begin position="7"/>
        <end position="131"/>
    </location>
</feature>
<feature type="transmembrane region" description="Helical" evidence="5">
    <location>
        <begin position="7"/>
        <end position="27"/>
    </location>
</feature>
<keyword evidence="4 5" id="KW-0472">Membrane</keyword>
<dbReference type="SUPFAM" id="SSF103481">
    <property type="entry name" value="Multidrug resistance efflux transporter EmrE"/>
    <property type="match status" value="2"/>
</dbReference>
<feature type="transmembrane region" description="Helical" evidence="5">
    <location>
        <begin position="86"/>
        <end position="108"/>
    </location>
</feature>
<feature type="transmembrane region" description="Helical" evidence="5">
    <location>
        <begin position="117"/>
        <end position="134"/>
    </location>
</feature>
<evidence type="ECO:0000259" key="6">
    <source>
        <dbReference type="Pfam" id="PF00892"/>
    </source>
</evidence>
<feature type="transmembrane region" description="Helical" evidence="5">
    <location>
        <begin position="205"/>
        <end position="226"/>
    </location>
</feature>
<dbReference type="GO" id="GO:0016020">
    <property type="term" value="C:membrane"/>
    <property type="evidence" value="ECO:0007669"/>
    <property type="project" value="UniProtKB-SubCell"/>
</dbReference>
<dbReference type="InterPro" id="IPR050638">
    <property type="entry name" value="AA-Vitamin_Transporters"/>
</dbReference>
<feature type="transmembrane region" description="Helical" evidence="5">
    <location>
        <begin position="140"/>
        <end position="159"/>
    </location>
</feature>
<organism evidence="7">
    <name type="scientific">uncultured Thiotrichaceae bacterium</name>
    <dbReference type="NCBI Taxonomy" id="298394"/>
    <lineage>
        <taxon>Bacteria</taxon>
        <taxon>Pseudomonadati</taxon>
        <taxon>Pseudomonadota</taxon>
        <taxon>Gammaproteobacteria</taxon>
        <taxon>Thiotrichales</taxon>
        <taxon>Thiotrichaceae</taxon>
        <taxon>environmental samples</taxon>
    </lineage>
</organism>